<feature type="compositionally biased region" description="Gly residues" evidence="2">
    <location>
        <begin position="204"/>
        <end position="221"/>
    </location>
</feature>
<dbReference type="GO" id="GO:0010181">
    <property type="term" value="F:FMN binding"/>
    <property type="evidence" value="ECO:0007669"/>
    <property type="project" value="InterPro"/>
</dbReference>
<dbReference type="Pfam" id="PF01613">
    <property type="entry name" value="Flavin_Reduct"/>
    <property type="match status" value="1"/>
</dbReference>
<proteinExistence type="predicted"/>
<feature type="region of interest" description="Disordered" evidence="2">
    <location>
        <begin position="203"/>
        <end position="244"/>
    </location>
</feature>
<evidence type="ECO:0000256" key="2">
    <source>
        <dbReference type="SAM" id="MobiDB-lite"/>
    </source>
</evidence>
<dbReference type="InterPro" id="IPR002563">
    <property type="entry name" value="Flavin_Rdtase-like_dom"/>
</dbReference>
<dbReference type="EMBL" id="JACDUR010000002">
    <property type="protein sequence ID" value="MBA2890374.1"/>
    <property type="molecule type" value="Genomic_DNA"/>
</dbReference>
<evidence type="ECO:0000313" key="4">
    <source>
        <dbReference type="EMBL" id="MBA2890374.1"/>
    </source>
</evidence>
<dbReference type="InterPro" id="IPR050268">
    <property type="entry name" value="NADH-dep_flavin_reductase"/>
</dbReference>
<dbReference type="RefSeq" id="WP_181609201.1">
    <property type="nucleotide sequence ID" value="NZ_BAABAM010000006.1"/>
</dbReference>
<comment type="caution">
    <text evidence="4">The sequence shown here is derived from an EMBL/GenBank/DDBJ whole genome shotgun (WGS) entry which is preliminary data.</text>
</comment>
<dbReference type="InterPro" id="IPR012349">
    <property type="entry name" value="Split_barrel_FMN-bd"/>
</dbReference>
<protein>
    <submittedName>
        <fullName evidence="4">Flavin reductase (DIM6/NTAB) family NADH-FMN oxidoreductase RutF</fullName>
    </submittedName>
</protein>
<dbReference type="InterPro" id="IPR013785">
    <property type="entry name" value="Aldolase_TIM"/>
</dbReference>
<dbReference type="SUPFAM" id="SSF50475">
    <property type="entry name" value="FMN-binding split barrel"/>
    <property type="match status" value="1"/>
</dbReference>
<keyword evidence="5" id="KW-1185">Reference proteome</keyword>
<dbReference type="SUPFAM" id="SSF51569">
    <property type="entry name" value="Aldolase"/>
    <property type="match status" value="1"/>
</dbReference>
<gene>
    <name evidence="4" type="ORF">HNR30_001715</name>
</gene>
<dbReference type="SMART" id="SM00903">
    <property type="entry name" value="Flavin_Reduct"/>
    <property type="match status" value="1"/>
</dbReference>
<keyword evidence="1" id="KW-0560">Oxidoreductase</keyword>
<dbReference type="Proteomes" id="UP000530928">
    <property type="component" value="Unassembled WGS sequence"/>
</dbReference>
<dbReference type="Gene3D" id="3.20.20.70">
    <property type="entry name" value="Aldolase class I"/>
    <property type="match status" value="1"/>
</dbReference>
<sequence length="416" mass="42267">MDGEIFRTVMAQWPSGVVLVTTGSGQQWHGMTASAFASVSLSPPMVLVCLARGTRTHELVSSSGCFAVNILGQDQARLGRVFAGQGEVADRFAHGRWTAGVTGAPLLADAAGWLDCRVNQAHPGGDHTIFVGDVLAAASPRRVAPVLFHSRAWSRLADPLPERVAVADTGVLGALQAQGVDGARLAALARGIRLTGARVRLPGEGSGGGWSARSGSVGGFEPGSTPGATPGSREGSSGEDDLDPATASVFVREPGDVRRAAARGVGVVEFDAGAGADDDGAVPEAARRAGLTTVAHLRDAFAPHRAEHVLASITRLAEAGCDEIALAEGAGAATPMHVRALLGDACASAALRVGLRGGDGMGLVNALIAMKSGVSRFDTTLGGLDGALPAEDLLLLAGQLDVACTADREALLALKH</sequence>
<dbReference type="GO" id="GO:0042602">
    <property type="term" value="F:riboflavin reductase (NADPH) activity"/>
    <property type="evidence" value="ECO:0007669"/>
    <property type="project" value="TreeGrafter"/>
</dbReference>
<accession>A0A7W0CFT5</accession>
<dbReference type="AlphaFoldDB" id="A0A7W0CFT5"/>
<organism evidence="4 5">
    <name type="scientific">Nonomuraea soli</name>
    <dbReference type="NCBI Taxonomy" id="1032476"/>
    <lineage>
        <taxon>Bacteria</taxon>
        <taxon>Bacillati</taxon>
        <taxon>Actinomycetota</taxon>
        <taxon>Actinomycetes</taxon>
        <taxon>Streptosporangiales</taxon>
        <taxon>Streptosporangiaceae</taxon>
        <taxon>Nonomuraea</taxon>
    </lineage>
</organism>
<name>A0A7W0CFT5_9ACTN</name>
<evidence type="ECO:0000259" key="3">
    <source>
        <dbReference type="SMART" id="SM00903"/>
    </source>
</evidence>
<evidence type="ECO:0000313" key="5">
    <source>
        <dbReference type="Proteomes" id="UP000530928"/>
    </source>
</evidence>
<dbReference type="PANTHER" id="PTHR30466:SF1">
    <property type="entry name" value="FMN REDUCTASE (NADH) RUTF"/>
    <property type="match status" value="1"/>
</dbReference>
<reference evidence="4 5" key="1">
    <citation type="submission" date="2020-07" db="EMBL/GenBank/DDBJ databases">
        <title>Genomic Encyclopedia of Type Strains, Phase IV (KMG-IV): sequencing the most valuable type-strain genomes for metagenomic binning, comparative biology and taxonomic classification.</title>
        <authorList>
            <person name="Goeker M."/>
        </authorList>
    </citation>
    <scope>NUCLEOTIDE SEQUENCE [LARGE SCALE GENOMIC DNA]</scope>
    <source>
        <strain evidence="4 5">DSM 45533</strain>
    </source>
</reference>
<feature type="domain" description="Flavin reductase like" evidence="3">
    <location>
        <begin position="10"/>
        <end position="155"/>
    </location>
</feature>
<evidence type="ECO:0000256" key="1">
    <source>
        <dbReference type="ARBA" id="ARBA00023002"/>
    </source>
</evidence>
<dbReference type="PANTHER" id="PTHR30466">
    <property type="entry name" value="FLAVIN REDUCTASE"/>
    <property type="match status" value="1"/>
</dbReference>
<dbReference type="Gene3D" id="2.30.110.10">
    <property type="entry name" value="Electron Transport, Fmn-binding Protein, Chain A"/>
    <property type="match status" value="1"/>
</dbReference>